<dbReference type="Pfam" id="PF21036">
    <property type="entry name" value="EryCIII-like_N"/>
    <property type="match status" value="1"/>
</dbReference>
<evidence type="ECO:0000313" key="6">
    <source>
        <dbReference type="EMBL" id="GAA2140997.1"/>
    </source>
</evidence>
<dbReference type="EMBL" id="BAAANT010000011">
    <property type="protein sequence ID" value="GAA2140997.1"/>
    <property type="molecule type" value="Genomic_DNA"/>
</dbReference>
<dbReference type="Pfam" id="PF06722">
    <property type="entry name" value="EryCIII-like_C"/>
    <property type="match status" value="1"/>
</dbReference>
<feature type="domain" description="Erythromycin biosynthesis protein CIII-like N-terminal" evidence="5">
    <location>
        <begin position="22"/>
        <end position="218"/>
    </location>
</feature>
<dbReference type="InterPro" id="IPR002213">
    <property type="entry name" value="UDP_glucos_trans"/>
</dbReference>
<evidence type="ECO:0000259" key="5">
    <source>
        <dbReference type="Pfam" id="PF21036"/>
    </source>
</evidence>
<name>A0ABP5L2V0_9ACTN</name>
<feature type="domain" description="Erythromycin biosynthesis protein CIII-like C-terminal" evidence="4">
    <location>
        <begin position="235"/>
        <end position="371"/>
    </location>
</feature>
<dbReference type="PANTHER" id="PTHR48050">
    <property type="entry name" value="STEROL 3-BETA-GLUCOSYLTRANSFERASE"/>
    <property type="match status" value="1"/>
</dbReference>
<comment type="similarity">
    <text evidence="1">Belongs to the glycosyltransferase 28 family.</text>
</comment>
<organism evidence="6 7">
    <name type="scientific">Kitasatospora kazusensis</name>
    <dbReference type="NCBI Taxonomy" id="407974"/>
    <lineage>
        <taxon>Bacteria</taxon>
        <taxon>Bacillati</taxon>
        <taxon>Actinomycetota</taxon>
        <taxon>Actinomycetes</taxon>
        <taxon>Kitasatosporales</taxon>
        <taxon>Streptomycetaceae</taxon>
        <taxon>Kitasatospora</taxon>
    </lineage>
</organism>
<dbReference type="InterPro" id="IPR010610">
    <property type="entry name" value="EryCIII-like_C"/>
</dbReference>
<dbReference type="PANTHER" id="PTHR48050:SF13">
    <property type="entry name" value="STEROL 3-BETA-GLUCOSYLTRANSFERASE UGT80A2"/>
    <property type="match status" value="1"/>
</dbReference>
<dbReference type="CDD" id="cd03784">
    <property type="entry name" value="GT1_Gtf-like"/>
    <property type="match status" value="1"/>
</dbReference>
<dbReference type="Gene3D" id="3.40.50.2000">
    <property type="entry name" value="Glycogen Phosphorylase B"/>
    <property type="match status" value="2"/>
</dbReference>
<evidence type="ECO:0000256" key="1">
    <source>
        <dbReference type="ARBA" id="ARBA00006962"/>
    </source>
</evidence>
<evidence type="ECO:0000313" key="7">
    <source>
        <dbReference type="Proteomes" id="UP001422759"/>
    </source>
</evidence>
<evidence type="ECO:0000259" key="4">
    <source>
        <dbReference type="Pfam" id="PF06722"/>
    </source>
</evidence>
<dbReference type="RefSeq" id="WP_344463966.1">
    <property type="nucleotide sequence ID" value="NZ_BAAANT010000011.1"/>
</dbReference>
<accession>A0ABP5L2V0</accession>
<dbReference type="Proteomes" id="UP001422759">
    <property type="component" value="Unassembled WGS sequence"/>
</dbReference>
<gene>
    <name evidence="6" type="ORF">GCM10009760_24740</name>
</gene>
<proteinExistence type="inferred from homology"/>
<keyword evidence="2" id="KW-0328">Glycosyltransferase</keyword>
<dbReference type="SUPFAM" id="SSF53756">
    <property type="entry name" value="UDP-Glycosyltransferase/glycogen phosphorylase"/>
    <property type="match status" value="1"/>
</dbReference>
<evidence type="ECO:0000256" key="2">
    <source>
        <dbReference type="ARBA" id="ARBA00022676"/>
    </source>
</evidence>
<keyword evidence="7" id="KW-1185">Reference proteome</keyword>
<dbReference type="InterPro" id="IPR048284">
    <property type="entry name" value="EryCIII-like_N"/>
</dbReference>
<evidence type="ECO:0000256" key="3">
    <source>
        <dbReference type="ARBA" id="ARBA00022679"/>
    </source>
</evidence>
<dbReference type="InterPro" id="IPR050426">
    <property type="entry name" value="Glycosyltransferase_28"/>
</dbReference>
<reference evidence="7" key="1">
    <citation type="journal article" date="2019" name="Int. J. Syst. Evol. Microbiol.">
        <title>The Global Catalogue of Microorganisms (GCM) 10K type strain sequencing project: providing services to taxonomists for standard genome sequencing and annotation.</title>
        <authorList>
            <consortium name="The Broad Institute Genomics Platform"/>
            <consortium name="The Broad Institute Genome Sequencing Center for Infectious Disease"/>
            <person name="Wu L."/>
            <person name="Ma J."/>
        </authorList>
    </citation>
    <scope>NUCLEOTIDE SEQUENCE [LARGE SCALE GENOMIC DNA]</scope>
    <source>
        <strain evidence="7">JCM 14560</strain>
    </source>
</reference>
<keyword evidence="3" id="KW-0808">Transferase</keyword>
<protein>
    <submittedName>
        <fullName evidence="6">Glycosyltransferase</fullName>
    </submittedName>
</protein>
<comment type="caution">
    <text evidence="6">The sequence shown here is derived from an EMBL/GenBank/DDBJ whole genome shotgun (WGS) entry which is preliminary data.</text>
</comment>
<sequence length="376" mass="38790">MRILFTGPPQAGHLFPMVPTAQALRAAGHEVLFACSQPLEHIRGAGLTIAEIGDGSTLREAFERVVPSTERGYVTRELPQGQILDRAALGFAELSRPTVDGLLATAADWGADLLVYDSFQAAAPLVAAKLGIPSVVHNFGIVSGHEMVARLAAAFQDMYEKHEVAGPARPVALDVLPASLGGDGDNWRVRCVPYNGGGVVPAGLLRRGGRPRIAVTLGSVLTHWDGVRSIAGLAEAAGSVDAEFLFAVGGADLSALGELPANITPLPWVPLAELLRTADALVHHGGSGTLLTAGAAGVPQLILPQGADHFTNADAAVAAGFGLRAESEAVDGELLTRLLTDDALRAGAAKLQAENAALPSPAEIVPDFEALLAGAR</sequence>